<name>A0A6B2L5Z1_9EUKA</name>
<dbReference type="InterPro" id="IPR036322">
    <property type="entry name" value="WD40_repeat_dom_sf"/>
</dbReference>
<dbReference type="InterPro" id="IPR001680">
    <property type="entry name" value="WD40_rpt"/>
</dbReference>
<proteinExistence type="predicted"/>
<dbReference type="PANTHER" id="PTHR13211:SF0">
    <property type="entry name" value="TELOMERASE CAJAL BODY PROTEIN 1"/>
    <property type="match status" value="1"/>
</dbReference>
<reference evidence="2" key="1">
    <citation type="journal article" date="2020" name="J. Eukaryot. Microbiol.">
        <title>De novo Sequencing, Assembly and Annotation of the Transcriptome for the Free-Living Testate Amoeba Arcella intermedia.</title>
        <authorList>
            <person name="Ribeiro G.M."/>
            <person name="Porfirio-Sousa A.L."/>
            <person name="Maurer-Alcala X.X."/>
            <person name="Katz L.A."/>
            <person name="Lahr D.J.G."/>
        </authorList>
    </citation>
    <scope>NUCLEOTIDE SEQUENCE</scope>
</reference>
<dbReference type="EMBL" id="GIBP01003443">
    <property type="protein sequence ID" value="NDV32412.1"/>
    <property type="molecule type" value="Transcribed_RNA"/>
</dbReference>
<evidence type="ECO:0000256" key="1">
    <source>
        <dbReference type="SAM" id="MobiDB-lite"/>
    </source>
</evidence>
<dbReference type="Gene3D" id="2.130.10.10">
    <property type="entry name" value="YVTN repeat-like/Quinoprotein amine dehydrogenase"/>
    <property type="match status" value="3"/>
</dbReference>
<protein>
    <submittedName>
        <fullName evidence="2">Uncharacterized protein</fullName>
    </submittedName>
</protein>
<evidence type="ECO:0000313" key="2">
    <source>
        <dbReference type="EMBL" id="NDV32412.1"/>
    </source>
</evidence>
<sequence length="387" mass="43025">MVADSTMTEQPQVPPIQYTEFQDDSPPQLLMKYTPDSSKNNFLKGLKWSPDGTCLLTNSENRKLSLYELQGGPPSSYSLNQVLRVSEGEDIYDFCWYPYMKSSDPSGCVFLSTSGDHPIHLWDAYTGLSRASYSGYDHTDSLVSAYCVCFSPDGSRIIAGYNKIVRIFDTEVSGRDCKEYPTVPIKSNRPQKRVVAAEYSLNGVISTVSCNPDYSGVVACGSFNSLIGLYVEKNLEPIALLQAHPGGVTQVVWSPCGNYLYSGGRRDPWVMCWDIRNTCDVIFKMPRVCKNNQKLFFDVDSSGRILATGSQNGDVLFYDLKFSGKFISKTTLSDAVNGVSIHPTGTLLATSTGQRHLPKFEDSESDNEESFDNSIALWNYDKVNLKQ</sequence>
<organism evidence="2">
    <name type="scientific">Arcella intermedia</name>
    <dbReference type="NCBI Taxonomy" id="1963864"/>
    <lineage>
        <taxon>Eukaryota</taxon>
        <taxon>Amoebozoa</taxon>
        <taxon>Tubulinea</taxon>
        <taxon>Elardia</taxon>
        <taxon>Arcellinida</taxon>
        <taxon>Sphaerothecina</taxon>
        <taxon>Arcellidae</taxon>
        <taxon>Arcella</taxon>
    </lineage>
</organism>
<dbReference type="PANTHER" id="PTHR13211">
    <property type="entry name" value="TELOMERASE CAJAL BODY PROTEIN 1"/>
    <property type="match status" value="1"/>
</dbReference>
<dbReference type="InterPro" id="IPR015943">
    <property type="entry name" value="WD40/YVTN_repeat-like_dom_sf"/>
</dbReference>
<dbReference type="InterPro" id="IPR051150">
    <property type="entry name" value="SWT21/TCAB1_mRNA_Telomere"/>
</dbReference>
<feature type="region of interest" description="Disordered" evidence="1">
    <location>
        <begin position="1"/>
        <end position="23"/>
    </location>
</feature>
<accession>A0A6B2L5Z1</accession>
<dbReference type="SMART" id="SM00320">
    <property type="entry name" value="WD40"/>
    <property type="match status" value="7"/>
</dbReference>
<dbReference type="SUPFAM" id="SSF50978">
    <property type="entry name" value="WD40 repeat-like"/>
    <property type="match status" value="1"/>
</dbReference>
<dbReference type="Pfam" id="PF00400">
    <property type="entry name" value="WD40"/>
    <property type="match status" value="2"/>
</dbReference>
<feature type="compositionally biased region" description="Polar residues" evidence="1">
    <location>
        <begin position="1"/>
        <end position="11"/>
    </location>
</feature>
<dbReference type="AlphaFoldDB" id="A0A6B2L5Z1"/>